<accession>A0A0R2D5M7</accession>
<protein>
    <submittedName>
        <fullName evidence="1">Uncharacterized protein</fullName>
    </submittedName>
</protein>
<dbReference type="PATRIC" id="fig|1423796.3.peg.596"/>
<keyword evidence="2" id="KW-1185">Reference proteome</keyword>
<dbReference type="AlphaFoldDB" id="A0A0R2D5M7"/>
<gene>
    <name evidence="1" type="ORF">FC24_GL000579</name>
</gene>
<dbReference type="STRING" id="1423796.FC24_GL000579"/>
<reference evidence="1 2" key="1">
    <citation type="journal article" date="2015" name="Genome Announc.">
        <title>Expanding the biotechnology potential of lactobacilli through comparative genomics of 213 strains and associated genera.</title>
        <authorList>
            <person name="Sun Z."/>
            <person name="Harris H.M."/>
            <person name="McCann A."/>
            <person name="Guo C."/>
            <person name="Argimon S."/>
            <person name="Zhang W."/>
            <person name="Yang X."/>
            <person name="Jeffery I.B."/>
            <person name="Cooney J.C."/>
            <person name="Kagawa T.F."/>
            <person name="Liu W."/>
            <person name="Song Y."/>
            <person name="Salvetti E."/>
            <person name="Wrobel A."/>
            <person name="Rasinkangas P."/>
            <person name="Parkhill J."/>
            <person name="Rea M.C."/>
            <person name="O'Sullivan O."/>
            <person name="Ritari J."/>
            <person name="Douillard F.P."/>
            <person name="Paul Ross R."/>
            <person name="Yang R."/>
            <person name="Briner A.E."/>
            <person name="Felis G.E."/>
            <person name="de Vos W.M."/>
            <person name="Barrangou R."/>
            <person name="Klaenhammer T.R."/>
            <person name="Caufield P.W."/>
            <person name="Cui Y."/>
            <person name="Zhang H."/>
            <person name="O'Toole P.W."/>
        </authorList>
    </citation>
    <scope>NUCLEOTIDE SEQUENCE [LARGE SCALE GENOMIC DNA]</scope>
    <source>
        <strain evidence="1 2">DSM 20253</strain>
    </source>
</reference>
<comment type="caution">
    <text evidence="1">The sequence shown here is derived from an EMBL/GenBank/DDBJ whole genome shotgun (WGS) entry which is preliminary data.</text>
</comment>
<dbReference type="EMBL" id="AYYI01000020">
    <property type="protein sequence ID" value="KRM99217.1"/>
    <property type="molecule type" value="Genomic_DNA"/>
</dbReference>
<dbReference type="RefSeq" id="WP_057873401.1">
    <property type="nucleotide sequence ID" value="NZ_AYYI01000020.1"/>
</dbReference>
<name>A0A0R2D5M7_9LACO</name>
<organism evidence="1 2">
    <name type="scientific">Loigolactobacillus rennini DSM 20253</name>
    <dbReference type="NCBI Taxonomy" id="1423796"/>
    <lineage>
        <taxon>Bacteria</taxon>
        <taxon>Bacillati</taxon>
        <taxon>Bacillota</taxon>
        <taxon>Bacilli</taxon>
        <taxon>Lactobacillales</taxon>
        <taxon>Lactobacillaceae</taxon>
        <taxon>Loigolactobacillus</taxon>
    </lineage>
</organism>
<evidence type="ECO:0000313" key="1">
    <source>
        <dbReference type="EMBL" id="KRM99217.1"/>
    </source>
</evidence>
<evidence type="ECO:0000313" key="2">
    <source>
        <dbReference type="Proteomes" id="UP000051638"/>
    </source>
</evidence>
<sequence length="86" mass="9527">MTTHPLHLAGLATGQIYIAVTDFQIESLFETATYNAYQGDRIQISGIFPNGALVYNLNADAGFFVPKRRIGELFVTEALEKDFNLS</sequence>
<dbReference type="OrthoDB" id="2298869at2"/>
<proteinExistence type="predicted"/>
<dbReference type="Proteomes" id="UP000051638">
    <property type="component" value="Unassembled WGS sequence"/>
</dbReference>